<evidence type="ECO:0000256" key="4">
    <source>
        <dbReference type="ARBA" id="ARBA00022692"/>
    </source>
</evidence>
<gene>
    <name evidence="10" type="ORF">J5A65_05930</name>
</gene>
<comment type="subcellular location">
    <subcellularLocation>
        <location evidence="1">Cell membrane</location>
        <topology evidence="1">Multi-pass membrane protein</topology>
    </subcellularLocation>
</comment>
<comment type="similarity">
    <text evidence="2">Belongs to the DedA family.</text>
</comment>
<dbReference type="PANTHER" id="PTHR42709:SF6">
    <property type="entry name" value="UNDECAPRENYL PHOSPHATE TRANSPORTER A"/>
    <property type="match status" value="1"/>
</dbReference>
<dbReference type="InterPro" id="IPR051311">
    <property type="entry name" value="DedA_domain"/>
</dbReference>
<sequence length="178" mass="19771">MREDAMHPQDWQLPYELMLLSLFCIVMARSNGTYWLGRGIITGTSHTRWKRILETRLYRVGCSWLNRWGPAAVTLSFLVVGLQTMVSLAAGVARMPLRRYLPAVIVGCVIWAFIWGTGGMISLVVISQAWEHSPVLTVAGLVVVAVAVIGFNLLGRHRGDQPSKRRDAPLSADCAREP</sequence>
<evidence type="ECO:0000256" key="7">
    <source>
        <dbReference type="SAM" id="MobiDB-lite"/>
    </source>
</evidence>
<keyword evidence="5 8" id="KW-1133">Transmembrane helix</keyword>
<evidence type="ECO:0000256" key="6">
    <source>
        <dbReference type="ARBA" id="ARBA00023136"/>
    </source>
</evidence>
<feature type="transmembrane region" description="Helical" evidence="8">
    <location>
        <begin position="12"/>
        <end position="28"/>
    </location>
</feature>
<feature type="domain" description="VTT" evidence="9">
    <location>
        <begin position="18"/>
        <end position="117"/>
    </location>
</feature>
<evidence type="ECO:0000256" key="1">
    <source>
        <dbReference type="ARBA" id="ARBA00004651"/>
    </source>
</evidence>
<feature type="transmembrane region" description="Helical" evidence="8">
    <location>
        <begin position="136"/>
        <end position="155"/>
    </location>
</feature>
<evidence type="ECO:0000259" key="9">
    <source>
        <dbReference type="Pfam" id="PF09335"/>
    </source>
</evidence>
<dbReference type="RefSeq" id="WP_212326523.1">
    <property type="nucleotide sequence ID" value="NZ_AP024463.1"/>
</dbReference>
<dbReference type="InterPro" id="IPR032816">
    <property type="entry name" value="VTT_dom"/>
</dbReference>
<feature type="region of interest" description="Disordered" evidence="7">
    <location>
        <begin position="159"/>
        <end position="178"/>
    </location>
</feature>
<reference evidence="10 11" key="1">
    <citation type="submission" date="2021-03" db="EMBL/GenBank/DDBJ databases">
        <title>Human Oral Microbial Genomes.</title>
        <authorList>
            <person name="Johnston C.D."/>
            <person name="Chen T."/>
            <person name="Dewhirst F.E."/>
        </authorList>
    </citation>
    <scope>NUCLEOTIDE SEQUENCE [LARGE SCALE GENOMIC DNA]</scope>
    <source>
        <strain evidence="10 11">DSMZ 100122</strain>
    </source>
</reference>
<evidence type="ECO:0000256" key="8">
    <source>
        <dbReference type="SAM" id="Phobius"/>
    </source>
</evidence>
<evidence type="ECO:0000256" key="2">
    <source>
        <dbReference type="ARBA" id="ARBA00010792"/>
    </source>
</evidence>
<evidence type="ECO:0000313" key="10">
    <source>
        <dbReference type="EMBL" id="QUC09252.1"/>
    </source>
</evidence>
<feature type="transmembrane region" description="Helical" evidence="8">
    <location>
        <begin position="100"/>
        <end position="130"/>
    </location>
</feature>
<proteinExistence type="inferred from homology"/>
<dbReference type="Proteomes" id="UP000678513">
    <property type="component" value="Chromosome"/>
</dbReference>
<name>A0ABX7Y8Z0_9ACTN</name>
<protein>
    <submittedName>
        <fullName evidence="10">VTT domain-containing protein</fullName>
    </submittedName>
</protein>
<feature type="transmembrane region" description="Helical" evidence="8">
    <location>
        <begin position="73"/>
        <end position="93"/>
    </location>
</feature>
<evidence type="ECO:0000313" key="11">
    <source>
        <dbReference type="Proteomes" id="UP000678513"/>
    </source>
</evidence>
<dbReference type="Pfam" id="PF09335">
    <property type="entry name" value="VTT_dom"/>
    <property type="match status" value="1"/>
</dbReference>
<keyword evidence="4 8" id="KW-0812">Transmembrane</keyword>
<accession>A0ABX7Y8Z0</accession>
<evidence type="ECO:0000256" key="3">
    <source>
        <dbReference type="ARBA" id="ARBA00022475"/>
    </source>
</evidence>
<keyword evidence="11" id="KW-1185">Reference proteome</keyword>
<keyword evidence="6 8" id="KW-0472">Membrane</keyword>
<dbReference type="EMBL" id="CP072384">
    <property type="protein sequence ID" value="QUC09252.1"/>
    <property type="molecule type" value="Genomic_DNA"/>
</dbReference>
<keyword evidence="3" id="KW-1003">Cell membrane</keyword>
<organism evidence="10 11">
    <name type="scientific">Arachnia rubra</name>
    <dbReference type="NCBI Taxonomy" id="1547448"/>
    <lineage>
        <taxon>Bacteria</taxon>
        <taxon>Bacillati</taxon>
        <taxon>Actinomycetota</taxon>
        <taxon>Actinomycetes</taxon>
        <taxon>Propionibacteriales</taxon>
        <taxon>Propionibacteriaceae</taxon>
        <taxon>Arachnia</taxon>
    </lineage>
</organism>
<evidence type="ECO:0000256" key="5">
    <source>
        <dbReference type="ARBA" id="ARBA00022989"/>
    </source>
</evidence>
<dbReference type="PANTHER" id="PTHR42709">
    <property type="entry name" value="ALKALINE PHOSPHATASE LIKE PROTEIN"/>
    <property type="match status" value="1"/>
</dbReference>